<dbReference type="VEuPathDB" id="FungiDB:DEHA2E09372g"/>
<evidence type="ECO:0000256" key="1">
    <source>
        <dbReference type="ARBA" id="ARBA00004395"/>
    </source>
</evidence>
<dbReference type="KEGG" id="dha:DEHA2E09372g"/>
<keyword evidence="7" id="KW-0472">Membrane</keyword>
<reference evidence="10 11" key="1">
    <citation type="journal article" date="2004" name="Nature">
        <title>Genome evolution in yeasts.</title>
        <authorList>
            <consortium name="Genolevures"/>
            <person name="Dujon B."/>
            <person name="Sherman D."/>
            <person name="Fischer G."/>
            <person name="Durrens P."/>
            <person name="Casaregola S."/>
            <person name="Lafontaine I."/>
            <person name="de Montigny J."/>
            <person name="Marck C."/>
            <person name="Neuveglise C."/>
            <person name="Talla E."/>
            <person name="Goffard N."/>
            <person name="Frangeul L."/>
            <person name="Aigle M."/>
            <person name="Anthouard V."/>
            <person name="Babour A."/>
            <person name="Barbe V."/>
            <person name="Barnay S."/>
            <person name="Blanchin S."/>
            <person name="Beckerich J.M."/>
            <person name="Beyne E."/>
            <person name="Bleykasten C."/>
            <person name="Boisrame A."/>
            <person name="Boyer J."/>
            <person name="Cattolico L."/>
            <person name="Confanioleri F."/>
            <person name="de Daruvar A."/>
            <person name="Despons L."/>
            <person name="Fabre E."/>
            <person name="Fairhead C."/>
            <person name="Ferry-Dumazet H."/>
            <person name="Groppi A."/>
            <person name="Hantraye F."/>
            <person name="Hennequin C."/>
            <person name="Jauniaux N."/>
            <person name="Joyet P."/>
            <person name="Kachouri R."/>
            <person name="Kerrest A."/>
            <person name="Koszul R."/>
            <person name="Lemaire M."/>
            <person name="Lesur I."/>
            <person name="Ma L."/>
            <person name="Muller H."/>
            <person name="Nicaud J.M."/>
            <person name="Nikolski M."/>
            <person name="Oztas S."/>
            <person name="Ozier-Kalogeropoulos O."/>
            <person name="Pellenz S."/>
            <person name="Potier S."/>
            <person name="Richard G.F."/>
            <person name="Straub M.L."/>
            <person name="Suleau A."/>
            <person name="Swennene D."/>
            <person name="Tekaia F."/>
            <person name="Wesolowski-Louvel M."/>
            <person name="Westhof E."/>
            <person name="Wirth B."/>
            <person name="Zeniou-Meyer M."/>
            <person name="Zivanovic I."/>
            <person name="Bolotin-Fukuhara M."/>
            <person name="Thierry A."/>
            <person name="Bouchier C."/>
            <person name="Caudron B."/>
            <person name="Scarpelli C."/>
            <person name="Gaillardin C."/>
            <person name="Weissenbach J."/>
            <person name="Wincker P."/>
            <person name="Souciet J.L."/>
        </authorList>
    </citation>
    <scope>NUCLEOTIDE SEQUENCE [LARGE SCALE GENOMIC DNA]</scope>
    <source>
        <strain evidence="11">ATCC 36239 / CBS 767 / BCRC 21394 / JCM 1990 / NBRC 0083 / IGC 2968</strain>
    </source>
</reference>
<name>Q6BQ04_DEBHA</name>
<keyword evidence="6" id="KW-0333">Golgi apparatus</keyword>
<evidence type="ECO:0000256" key="5">
    <source>
        <dbReference type="ARBA" id="ARBA00022927"/>
    </source>
</evidence>
<dbReference type="eggNOG" id="ENOG502SCC7">
    <property type="taxonomic scope" value="Eukaryota"/>
</dbReference>
<dbReference type="InParanoid" id="Q6BQ04"/>
<evidence type="ECO:0000313" key="10">
    <source>
        <dbReference type="EMBL" id="CAG87952.2"/>
    </source>
</evidence>
<dbReference type="FunCoup" id="Q6BQ04">
    <property type="interactions" value="66"/>
</dbReference>
<proteinExistence type="inferred from homology"/>
<dbReference type="EMBL" id="CR382137">
    <property type="protein sequence ID" value="CAG87952.2"/>
    <property type="molecule type" value="Genomic_DNA"/>
</dbReference>
<keyword evidence="11" id="KW-1185">Reference proteome</keyword>
<dbReference type="STRING" id="284592.Q6BQ04"/>
<keyword evidence="4" id="KW-0813">Transport</keyword>
<dbReference type="PANTHER" id="PTHR12961">
    <property type="entry name" value="CONSERVED OLIGOMERIC GOLGI COMPLEX COMPONENT 2"/>
    <property type="match status" value="1"/>
</dbReference>
<dbReference type="PANTHER" id="PTHR12961:SF0">
    <property type="entry name" value="CONSERVED OLIGOMERIC GOLGI COMPLEX SUBUNIT 2"/>
    <property type="match status" value="1"/>
</dbReference>
<dbReference type="RefSeq" id="XP_459716.2">
    <property type="nucleotide sequence ID" value="XM_459716.1"/>
</dbReference>
<dbReference type="AlphaFoldDB" id="Q6BQ04"/>
<dbReference type="InterPro" id="IPR024602">
    <property type="entry name" value="COG_su2_N"/>
</dbReference>
<evidence type="ECO:0000256" key="4">
    <source>
        <dbReference type="ARBA" id="ARBA00022448"/>
    </source>
</evidence>
<evidence type="ECO:0000256" key="3">
    <source>
        <dbReference type="ARBA" id="ARBA00020977"/>
    </source>
</evidence>
<comment type="similarity">
    <text evidence="2">Belongs to the COG2 family.</text>
</comment>
<dbReference type="GeneID" id="2902684"/>
<feature type="domain" description="Conserved oligomeric Golgi complex subunit 2 N-terminal" evidence="9">
    <location>
        <begin position="29"/>
        <end position="96"/>
    </location>
</feature>
<evidence type="ECO:0000313" key="11">
    <source>
        <dbReference type="Proteomes" id="UP000000599"/>
    </source>
</evidence>
<evidence type="ECO:0000256" key="7">
    <source>
        <dbReference type="ARBA" id="ARBA00023136"/>
    </source>
</evidence>
<evidence type="ECO:0000259" key="9">
    <source>
        <dbReference type="Pfam" id="PF06148"/>
    </source>
</evidence>
<dbReference type="GO" id="GO:0006891">
    <property type="term" value="P:intra-Golgi vesicle-mediated transport"/>
    <property type="evidence" value="ECO:0007669"/>
    <property type="project" value="TreeGrafter"/>
</dbReference>
<dbReference type="Pfam" id="PF06148">
    <property type="entry name" value="COG2_N"/>
    <property type="match status" value="1"/>
</dbReference>
<keyword evidence="5" id="KW-0653">Protein transport</keyword>
<evidence type="ECO:0000256" key="8">
    <source>
        <dbReference type="ARBA" id="ARBA00031344"/>
    </source>
</evidence>
<dbReference type="OrthoDB" id="332281at2759"/>
<sequence>MSGPDYQLNYINGEEFPYPVTINREDFQQELNCDNFQVDEFLYQNHRFTSIDSLIKDLTHLLDNLNNELLDLVNNDYTDFIKLGKSINGGLQLMHNIQIDLQNFNSNLSSVRKHFQTSNDLVVNSLEKKQELIELKTKIKLCLLLNDHVNNFENILNLDDLNTENVKLVTKLKTLTALYLSLSKLFALITSNERDNSVAFVNKNLKVKIMSLKFEFKGYLDEMLTSFKSKRISNQNVILELLNIYKITGHERDFIAIMNAKSSSI</sequence>
<dbReference type="GO" id="GO:0017119">
    <property type="term" value="C:Golgi transport complex"/>
    <property type="evidence" value="ECO:0007669"/>
    <property type="project" value="TreeGrafter"/>
</dbReference>
<protein>
    <recommendedName>
        <fullName evidence="3">Conserved oligomeric Golgi complex subunit 2</fullName>
    </recommendedName>
    <alternativeName>
        <fullName evidence="8">Component of oligomeric Golgi complex 2</fullName>
    </alternativeName>
</protein>
<comment type="subcellular location">
    <subcellularLocation>
        <location evidence="1">Golgi apparatus membrane</location>
        <topology evidence="1">Peripheral membrane protein</topology>
    </subcellularLocation>
</comment>
<organism evidence="10 11">
    <name type="scientific">Debaryomyces hansenii (strain ATCC 36239 / CBS 767 / BCRC 21394 / JCM 1990 / NBRC 0083 / IGC 2968)</name>
    <name type="common">Yeast</name>
    <name type="synonym">Torulaspora hansenii</name>
    <dbReference type="NCBI Taxonomy" id="284592"/>
    <lineage>
        <taxon>Eukaryota</taxon>
        <taxon>Fungi</taxon>
        <taxon>Dikarya</taxon>
        <taxon>Ascomycota</taxon>
        <taxon>Saccharomycotina</taxon>
        <taxon>Pichiomycetes</taxon>
        <taxon>Debaryomycetaceae</taxon>
        <taxon>Debaryomyces</taxon>
    </lineage>
</organism>
<dbReference type="OMA" id="ILHDQIT"/>
<dbReference type="Proteomes" id="UP000000599">
    <property type="component" value="Chromosome E"/>
</dbReference>
<gene>
    <name evidence="10" type="ordered locus">DEHA2E09372g</name>
</gene>
<dbReference type="GO" id="GO:0000139">
    <property type="term" value="C:Golgi membrane"/>
    <property type="evidence" value="ECO:0007669"/>
    <property type="project" value="UniProtKB-SubCell"/>
</dbReference>
<dbReference type="GO" id="GO:0007030">
    <property type="term" value="P:Golgi organization"/>
    <property type="evidence" value="ECO:0007669"/>
    <property type="project" value="InterPro"/>
</dbReference>
<accession>Q6BQ04</accession>
<evidence type="ECO:0000256" key="6">
    <source>
        <dbReference type="ARBA" id="ARBA00023034"/>
    </source>
</evidence>
<evidence type="ECO:0000256" key="2">
    <source>
        <dbReference type="ARBA" id="ARBA00007603"/>
    </source>
</evidence>
<dbReference type="HOGENOM" id="CLU_091755_0_0_1"/>
<dbReference type="InterPro" id="IPR009316">
    <property type="entry name" value="COG2"/>
</dbReference>
<dbReference type="GO" id="GO:0015031">
    <property type="term" value="P:protein transport"/>
    <property type="evidence" value="ECO:0007669"/>
    <property type="project" value="UniProtKB-KW"/>
</dbReference>